<dbReference type="NCBIfam" id="NF001211">
    <property type="entry name" value="PRK00179.1"/>
    <property type="match status" value="1"/>
</dbReference>
<accession>A0AAJ6BFA5</accession>
<dbReference type="Pfam" id="PF00342">
    <property type="entry name" value="PGI"/>
    <property type="match status" value="1"/>
</dbReference>
<dbReference type="SUPFAM" id="SSF53697">
    <property type="entry name" value="SIS domain"/>
    <property type="match status" value="1"/>
</dbReference>
<comment type="subcellular location">
    <subcellularLocation>
        <location evidence="7">Cytoplasm</location>
    </subcellularLocation>
</comment>
<proteinExistence type="inferred from homology"/>
<evidence type="ECO:0000313" key="9">
    <source>
        <dbReference type="EMBL" id="WEK34923.1"/>
    </source>
</evidence>
<dbReference type="GO" id="GO:0097367">
    <property type="term" value="F:carbohydrate derivative binding"/>
    <property type="evidence" value="ECO:0007669"/>
    <property type="project" value="InterPro"/>
</dbReference>
<name>A0AAJ6BFA5_9BACT</name>
<dbReference type="InterPro" id="IPR035482">
    <property type="entry name" value="SIS_PGI_2"/>
</dbReference>
<feature type="active site" evidence="7">
    <location>
        <position position="515"/>
    </location>
</feature>
<dbReference type="PANTHER" id="PTHR11469">
    <property type="entry name" value="GLUCOSE-6-PHOSPHATE ISOMERASE"/>
    <property type="match status" value="1"/>
</dbReference>
<evidence type="ECO:0000256" key="6">
    <source>
        <dbReference type="ARBA" id="ARBA00029321"/>
    </source>
</evidence>
<evidence type="ECO:0000256" key="8">
    <source>
        <dbReference type="RuleBase" id="RU000612"/>
    </source>
</evidence>
<dbReference type="CDD" id="cd05016">
    <property type="entry name" value="SIS_PGI_2"/>
    <property type="match status" value="1"/>
</dbReference>
<dbReference type="GO" id="GO:0006094">
    <property type="term" value="P:gluconeogenesis"/>
    <property type="evidence" value="ECO:0007669"/>
    <property type="project" value="UniProtKB-UniRule"/>
</dbReference>
<feature type="active site" description="Proton donor" evidence="7">
    <location>
        <position position="356"/>
    </location>
</feature>
<dbReference type="HAMAP" id="MF_00473">
    <property type="entry name" value="G6P_isomerase"/>
    <property type="match status" value="1"/>
</dbReference>
<dbReference type="Gene3D" id="1.10.1390.10">
    <property type="match status" value="1"/>
</dbReference>
<dbReference type="InterPro" id="IPR046348">
    <property type="entry name" value="SIS_dom_sf"/>
</dbReference>
<dbReference type="GO" id="GO:0004347">
    <property type="term" value="F:glucose-6-phosphate isomerase activity"/>
    <property type="evidence" value="ECO:0007669"/>
    <property type="project" value="UniProtKB-UniRule"/>
</dbReference>
<keyword evidence="7" id="KW-0963">Cytoplasm</keyword>
<dbReference type="InterPro" id="IPR018189">
    <property type="entry name" value="Phosphoglucose_isomerase_CS"/>
</dbReference>
<comment type="similarity">
    <text evidence="2 7 8">Belongs to the GPI family.</text>
</comment>
<evidence type="ECO:0000256" key="4">
    <source>
        <dbReference type="ARBA" id="ARBA00023152"/>
    </source>
</evidence>
<dbReference type="GO" id="GO:0051156">
    <property type="term" value="P:glucose 6-phosphate metabolic process"/>
    <property type="evidence" value="ECO:0007669"/>
    <property type="project" value="TreeGrafter"/>
</dbReference>
<keyword evidence="4 7" id="KW-0324">Glycolysis</keyword>
<reference evidence="9" key="1">
    <citation type="submission" date="2023-03" db="EMBL/GenBank/DDBJ databases">
        <title>Andean soil-derived lignocellulolytic bacterial consortium as a source of novel taxa and putative plastic-active enzymes.</title>
        <authorList>
            <person name="Diaz-Garcia L."/>
            <person name="Chuvochina M."/>
            <person name="Feuerriegel G."/>
            <person name="Bunk B."/>
            <person name="Sproer C."/>
            <person name="Streit W.R."/>
            <person name="Rodriguez L.M."/>
            <person name="Overmann J."/>
            <person name="Jimenez D.J."/>
        </authorList>
    </citation>
    <scope>NUCLEOTIDE SEQUENCE</scope>
    <source>
        <strain evidence="9">MAG 7</strain>
    </source>
</reference>
<dbReference type="InterPro" id="IPR023096">
    <property type="entry name" value="G6P_Isomerase_C"/>
</dbReference>
<dbReference type="GO" id="GO:0006096">
    <property type="term" value="P:glycolytic process"/>
    <property type="evidence" value="ECO:0007669"/>
    <property type="project" value="UniProtKB-UniRule"/>
</dbReference>
<gene>
    <name evidence="7 9" type="primary">pgi</name>
    <name evidence="9" type="ORF">P0Y53_20740</name>
</gene>
<comment type="pathway">
    <text evidence="1 7 8">Carbohydrate degradation; glycolysis; D-glyceraldehyde 3-phosphate and glycerone phosphate from D-glucose: step 2/4.</text>
</comment>
<dbReference type="Proteomes" id="UP001220610">
    <property type="component" value="Chromosome"/>
</dbReference>
<dbReference type="Gene3D" id="3.40.50.10490">
    <property type="entry name" value="Glucose-6-phosphate isomerase like protein, domain 1"/>
    <property type="match status" value="2"/>
</dbReference>
<sequence length="551" mass="62173">MLPKIRPHRTQVWKKLDSHFKKAKELELSTLFAEDKRRFQRFSLQFEDILVDYSKNRITDKTLGLLLDLAKECELKDAINAMFKGAPINETEGRAVLHTALRNFSGKPVKVDGKDVMPDVKKVQEQMRKFCQRVHSGEWLGYTGKKIKYIVNIGIGGSDLGPFMVTEALKPYWMEGIQPYFVSNVDATHIAETLKKVNPEETLFLVASKTFTTQETMTNALTARTWFLEAAGDEAHVAKHFVALSTNEKEVVKFGIDKANMFEFWDWVGGRYSLWSAIGLSIALTVGYPHFEQLLKGAHSIDNHFRQAPLQKNIPVILALIGIWYTDFFGAQTEAILPYDQYLHRFAAYFQQGNMESNGKGVDRKGKPVAYATGPVIWGEPGTNGQHAFYQLIHQGTVLIPCDFIAPAISHNPIGDHHAKLLSNFFAQTEALMNGKSEEVVKAELVKAGKNAQEIKALVPFKVFDGNRPTNSILVKQITPYTLGQLIAIYEHKIFVQGVIWNIFSFDQWGVELGKQLANNILPELQNDKQIFSHDASTNGLINAWKEMKKA</sequence>
<dbReference type="PROSITE" id="PS00174">
    <property type="entry name" value="P_GLUCOSE_ISOMERASE_2"/>
    <property type="match status" value="1"/>
</dbReference>
<dbReference type="EC" id="5.3.1.9" evidence="7"/>
<feature type="active site" evidence="7">
    <location>
        <position position="387"/>
    </location>
</feature>
<evidence type="ECO:0000256" key="3">
    <source>
        <dbReference type="ARBA" id="ARBA00022432"/>
    </source>
</evidence>
<organism evidence="9 10">
    <name type="scientific">Candidatus Pseudobacter hemicellulosilyticus</name>
    <dbReference type="NCBI Taxonomy" id="3121375"/>
    <lineage>
        <taxon>Bacteria</taxon>
        <taxon>Pseudomonadati</taxon>
        <taxon>Bacteroidota</taxon>
        <taxon>Chitinophagia</taxon>
        <taxon>Chitinophagales</taxon>
        <taxon>Chitinophagaceae</taxon>
        <taxon>Pseudobacter</taxon>
    </lineage>
</organism>
<comment type="pathway">
    <text evidence="7">Carbohydrate biosynthesis; gluconeogenesis.</text>
</comment>
<dbReference type="GO" id="GO:0048029">
    <property type="term" value="F:monosaccharide binding"/>
    <property type="evidence" value="ECO:0007669"/>
    <property type="project" value="TreeGrafter"/>
</dbReference>
<comment type="function">
    <text evidence="7">Catalyzes the reversible isomerization of glucose-6-phosphate to fructose-6-phosphate.</text>
</comment>
<evidence type="ECO:0000256" key="7">
    <source>
        <dbReference type="HAMAP-Rule" id="MF_00473"/>
    </source>
</evidence>
<dbReference type="InterPro" id="IPR001672">
    <property type="entry name" value="G6P_Isomerase"/>
</dbReference>
<evidence type="ECO:0000313" key="10">
    <source>
        <dbReference type="Proteomes" id="UP001220610"/>
    </source>
</evidence>
<dbReference type="EMBL" id="CP119311">
    <property type="protein sequence ID" value="WEK34923.1"/>
    <property type="molecule type" value="Genomic_DNA"/>
</dbReference>
<dbReference type="FunFam" id="3.40.50.10490:FF:000004">
    <property type="entry name" value="Glucose-6-phosphate isomerase"/>
    <property type="match status" value="1"/>
</dbReference>
<dbReference type="CDD" id="cd05015">
    <property type="entry name" value="SIS_PGI_1"/>
    <property type="match status" value="1"/>
</dbReference>
<dbReference type="PROSITE" id="PS00765">
    <property type="entry name" value="P_GLUCOSE_ISOMERASE_1"/>
    <property type="match status" value="1"/>
</dbReference>
<comment type="catalytic activity">
    <reaction evidence="6 7 8">
        <text>alpha-D-glucose 6-phosphate = beta-D-fructose 6-phosphate</text>
        <dbReference type="Rhea" id="RHEA:11816"/>
        <dbReference type="ChEBI" id="CHEBI:57634"/>
        <dbReference type="ChEBI" id="CHEBI:58225"/>
        <dbReference type="EC" id="5.3.1.9"/>
    </reaction>
</comment>
<dbReference type="PROSITE" id="PS51463">
    <property type="entry name" value="P_GLUCOSE_ISOMERASE_3"/>
    <property type="match status" value="1"/>
</dbReference>
<dbReference type="FunFam" id="1.10.1390.10:FF:000001">
    <property type="entry name" value="Glucose-6-phosphate isomerase"/>
    <property type="match status" value="1"/>
</dbReference>
<evidence type="ECO:0000256" key="1">
    <source>
        <dbReference type="ARBA" id="ARBA00004926"/>
    </source>
</evidence>
<protein>
    <recommendedName>
        <fullName evidence="7">Glucose-6-phosphate isomerase</fullName>
        <shortName evidence="7">GPI</shortName>
        <ecNumber evidence="7">5.3.1.9</ecNumber>
    </recommendedName>
    <alternativeName>
        <fullName evidence="7">Phosphoglucose isomerase</fullName>
        <shortName evidence="7">PGI</shortName>
    </alternativeName>
    <alternativeName>
        <fullName evidence="7">Phosphohexose isomerase</fullName>
        <shortName evidence="7">PHI</shortName>
    </alternativeName>
</protein>
<keyword evidence="5 7" id="KW-0413">Isomerase</keyword>
<dbReference type="AlphaFoldDB" id="A0AAJ6BFA5"/>
<evidence type="ECO:0000256" key="2">
    <source>
        <dbReference type="ARBA" id="ARBA00006604"/>
    </source>
</evidence>
<dbReference type="PANTHER" id="PTHR11469:SF1">
    <property type="entry name" value="GLUCOSE-6-PHOSPHATE ISOMERASE"/>
    <property type="match status" value="1"/>
</dbReference>
<keyword evidence="3 7" id="KW-0312">Gluconeogenesis</keyword>
<dbReference type="InterPro" id="IPR035476">
    <property type="entry name" value="SIS_PGI_1"/>
</dbReference>
<dbReference type="GO" id="GO:0005829">
    <property type="term" value="C:cytosol"/>
    <property type="evidence" value="ECO:0007669"/>
    <property type="project" value="TreeGrafter"/>
</dbReference>
<evidence type="ECO:0000256" key="5">
    <source>
        <dbReference type="ARBA" id="ARBA00023235"/>
    </source>
</evidence>
<dbReference type="PRINTS" id="PR00662">
    <property type="entry name" value="G6PISOMERASE"/>
</dbReference>